<proteinExistence type="predicted"/>
<dbReference type="InterPro" id="IPR036866">
    <property type="entry name" value="RibonucZ/Hydroxyglut_hydro"/>
</dbReference>
<keyword evidence="2" id="KW-1185">Reference proteome</keyword>
<gene>
    <name evidence="1" type="ORF">SAMN05444145_109130</name>
</gene>
<dbReference type="Gene3D" id="3.60.15.10">
    <property type="entry name" value="Ribonuclease Z/Hydroxyacylglutathione hydrolase-like"/>
    <property type="match status" value="1"/>
</dbReference>
<protein>
    <submittedName>
        <fullName evidence="1">L-ascorbate metabolism protein UlaG, beta-lactamase superfamily</fullName>
    </submittedName>
</protein>
<dbReference type="RefSeq" id="WP_010265681.1">
    <property type="nucleotide sequence ID" value="NZ_CAEG01000017.1"/>
</dbReference>
<dbReference type="PANTHER" id="PTHR43546">
    <property type="entry name" value="UPF0173 METAL-DEPENDENT HYDROLASE MJ1163-RELATED"/>
    <property type="match status" value="1"/>
</dbReference>
<dbReference type="InterPro" id="IPR050114">
    <property type="entry name" value="UPF0173_UPF0282_UlaG_hydrolase"/>
</dbReference>
<evidence type="ECO:0000313" key="2">
    <source>
        <dbReference type="Proteomes" id="UP000183253"/>
    </source>
</evidence>
<organism evidence="1 2">
    <name type="scientific">Alistipes timonensis JC136</name>
    <dbReference type="NCBI Taxonomy" id="1033731"/>
    <lineage>
        <taxon>Bacteria</taxon>
        <taxon>Pseudomonadati</taxon>
        <taxon>Bacteroidota</taxon>
        <taxon>Bacteroidia</taxon>
        <taxon>Bacteroidales</taxon>
        <taxon>Rikenellaceae</taxon>
        <taxon>Alistipes</taxon>
    </lineage>
</organism>
<dbReference type="PANTHER" id="PTHR43546:SF3">
    <property type="entry name" value="UPF0173 METAL-DEPENDENT HYDROLASE MJ1163"/>
    <property type="match status" value="1"/>
</dbReference>
<reference evidence="1 2" key="1">
    <citation type="submission" date="2016-10" db="EMBL/GenBank/DDBJ databases">
        <authorList>
            <person name="de Groot N.N."/>
        </authorList>
    </citation>
    <scope>NUCLEOTIDE SEQUENCE [LARGE SCALE GENOMIC DNA]</scope>
    <source>
        <strain evidence="1 2">DSM 25383</strain>
    </source>
</reference>
<sequence length="240" mass="26780">MSILSLFGCGRAKAPEYPSDQLTTRDGTQFTISFFKHASLSIAVGGKYIYVDPISANADYAALPKADIVLITHSHYDHLDVAAVEKLLTPDTEILCDRTSAEAFEMNCYTMRPGSVATPRDWVKVEAVAAYNTTPGHLQFHPKEREDCGYILTVGGTRIYIAGDTEPTPELRALRNIDIAFLPVNQPYTMTVDQAVEAVKAIRPTIFYPYHYGEVEEKTDIDRLVRETEGLTDTRVRPME</sequence>
<dbReference type="EMBL" id="FNRI01000009">
    <property type="protein sequence ID" value="SEA94003.1"/>
    <property type="molecule type" value="Genomic_DNA"/>
</dbReference>
<dbReference type="Proteomes" id="UP000183253">
    <property type="component" value="Unassembled WGS sequence"/>
</dbReference>
<dbReference type="AlphaFoldDB" id="A0A1H4F9J6"/>
<evidence type="ECO:0000313" key="1">
    <source>
        <dbReference type="EMBL" id="SEA94003.1"/>
    </source>
</evidence>
<dbReference type="OrthoDB" id="9789133at2"/>
<name>A0A1H4F9J6_9BACT</name>
<dbReference type="Pfam" id="PF13483">
    <property type="entry name" value="Lactamase_B_3"/>
    <property type="match status" value="1"/>
</dbReference>
<accession>A0A1H4F9J6</accession>
<dbReference type="SUPFAM" id="SSF56281">
    <property type="entry name" value="Metallo-hydrolase/oxidoreductase"/>
    <property type="match status" value="1"/>
</dbReference>